<proteinExistence type="predicted"/>
<dbReference type="EMBL" id="JAHKSW010000025">
    <property type="protein sequence ID" value="KAG7316803.1"/>
    <property type="molecule type" value="Genomic_DNA"/>
</dbReference>
<evidence type="ECO:0000313" key="2">
    <source>
        <dbReference type="EMBL" id="KAG7316803.1"/>
    </source>
</evidence>
<keyword evidence="3" id="KW-1185">Reference proteome</keyword>
<comment type="caution">
    <text evidence="2">The sequence shown here is derived from an EMBL/GenBank/DDBJ whole genome shotgun (WGS) entry which is preliminary data.</text>
</comment>
<dbReference type="AlphaFoldDB" id="A0A9D3SEI1"/>
<reference evidence="2 3" key="1">
    <citation type="submission" date="2021-06" db="EMBL/GenBank/DDBJ databases">
        <title>Chromosome-level genome assembly of the red-tail catfish (Hemibagrus wyckioides).</title>
        <authorList>
            <person name="Shao F."/>
        </authorList>
    </citation>
    <scope>NUCLEOTIDE SEQUENCE [LARGE SCALE GENOMIC DNA]</scope>
    <source>
        <strain evidence="2">EC202008001</strain>
        <tissue evidence="2">Blood</tissue>
    </source>
</reference>
<dbReference type="OrthoDB" id="8936501at2759"/>
<sequence>MARDPTHDYSHKELAKILGSLAHNLFIQAKGGEASISRLEQESAALKIQAGESQRNLEIAHCQLDQLTTEKEHRHRMAAESIGVTVMHGPGVRPDTPVDPGTTQGVEPPGTAGDGPWEDDVHQHEPQDPTTNGIISQHGPNKPRYGLSVAQDPETPETAEILKALKEIIQERCHNKDKRDKPDQL</sequence>
<evidence type="ECO:0000313" key="3">
    <source>
        <dbReference type="Proteomes" id="UP000824219"/>
    </source>
</evidence>
<organism evidence="2 3">
    <name type="scientific">Hemibagrus wyckioides</name>
    <dbReference type="NCBI Taxonomy" id="337641"/>
    <lineage>
        <taxon>Eukaryota</taxon>
        <taxon>Metazoa</taxon>
        <taxon>Chordata</taxon>
        <taxon>Craniata</taxon>
        <taxon>Vertebrata</taxon>
        <taxon>Euteleostomi</taxon>
        <taxon>Actinopterygii</taxon>
        <taxon>Neopterygii</taxon>
        <taxon>Teleostei</taxon>
        <taxon>Ostariophysi</taxon>
        <taxon>Siluriformes</taxon>
        <taxon>Bagridae</taxon>
        <taxon>Hemibagrus</taxon>
    </lineage>
</organism>
<feature type="compositionally biased region" description="Polar residues" evidence="1">
    <location>
        <begin position="128"/>
        <end position="139"/>
    </location>
</feature>
<name>A0A9D3SEI1_9TELE</name>
<gene>
    <name evidence="2" type="ORF">KOW79_020344</name>
</gene>
<feature type="region of interest" description="Disordered" evidence="1">
    <location>
        <begin position="86"/>
        <end position="156"/>
    </location>
</feature>
<protein>
    <submittedName>
        <fullName evidence="2">Uncharacterized protein</fullName>
    </submittedName>
</protein>
<evidence type="ECO:0000256" key="1">
    <source>
        <dbReference type="SAM" id="MobiDB-lite"/>
    </source>
</evidence>
<accession>A0A9D3SEI1</accession>
<dbReference type="Proteomes" id="UP000824219">
    <property type="component" value="Linkage Group LG25"/>
</dbReference>